<protein>
    <submittedName>
        <fullName evidence="8">Outer membrane beta-barrel protein</fullName>
    </submittedName>
</protein>
<feature type="signal peptide" evidence="6">
    <location>
        <begin position="1"/>
        <end position="23"/>
    </location>
</feature>
<comment type="subcellular location">
    <subcellularLocation>
        <location evidence="1">Cell outer membrane</location>
    </subcellularLocation>
</comment>
<keyword evidence="2 6" id="KW-0732">Signal</keyword>
<dbReference type="Proteomes" id="UP000438991">
    <property type="component" value="Unassembled WGS sequence"/>
</dbReference>
<gene>
    <name evidence="8" type="ORF">GJ689_11150</name>
</gene>
<comment type="caution">
    <text evidence="8">The sequence shown here is derived from an EMBL/GenBank/DDBJ whole genome shotgun (WGS) entry which is preliminary data.</text>
</comment>
<evidence type="ECO:0000256" key="1">
    <source>
        <dbReference type="ARBA" id="ARBA00004442"/>
    </source>
</evidence>
<comment type="similarity">
    <text evidence="5">Belongs to the Omp25/RopB family.</text>
</comment>
<keyword evidence="4" id="KW-0998">Cell outer membrane</keyword>
<evidence type="ECO:0000313" key="8">
    <source>
        <dbReference type="EMBL" id="MTW16760.1"/>
    </source>
</evidence>
<dbReference type="SUPFAM" id="SSF56925">
    <property type="entry name" value="OMPA-like"/>
    <property type="match status" value="1"/>
</dbReference>
<dbReference type="EMBL" id="WNKV01000007">
    <property type="protein sequence ID" value="MTW16760.1"/>
    <property type="molecule type" value="Genomic_DNA"/>
</dbReference>
<dbReference type="Gene3D" id="2.40.160.20">
    <property type="match status" value="1"/>
</dbReference>
<keyword evidence="3" id="KW-0472">Membrane</keyword>
<dbReference type="PANTHER" id="PTHR34001:SF3">
    <property type="entry name" value="BLL7405 PROTEIN"/>
    <property type="match status" value="1"/>
</dbReference>
<organism evidence="8 9">
    <name type="scientific">Rhodoplanes serenus</name>
    <dbReference type="NCBI Taxonomy" id="200615"/>
    <lineage>
        <taxon>Bacteria</taxon>
        <taxon>Pseudomonadati</taxon>
        <taxon>Pseudomonadota</taxon>
        <taxon>Alphaproteobacteria</taxon>
        <taxon>Hyphomicrobiales</taxon>
        <taxon>Nitrobacteraceae</taxon>
        <taxon>Rhodoplanes</taxon>
    </lineage>
</organism>
<name>A0A327K5J8_9BRAD</name>
<evidence type="ECO:0000256" key="4">
    <source>
        <dbReference type="ARBA" id="ARBA00023237"/>
    </source>
</evidence>
<evidence type="ECO:0000256" key="2">
    <source>
        <dbReference type="ARBA" id="ARBA00022729"/>
    </source>
</evidence>
<dbReference type="PANTHER" id="PTHR34001">
    <property type="entry name" value="BLL7405 PROTEIN"/>
    <property type="match status" value="1"/>
</dbReference>
<evidence type="ECO:0000259" key="7">
    <source>
        <dbReference type="Pfam" id="PF13505"/>
    </source>
</evidence>
<dbReference type="Pfam" id="PF13505">
    <property type="entry name" value="OMP_b-brl"/>
    <property type="match status" value="1"/>
</dbReference>
<evidence type="ECO:0000256" key="3">
    <source>
        <dbReference type="ARBA" id="ARBA00023136"/>
    </source>
</evidence>
<dbReference type="GO" id="GO:0009279">
    <property type="term" value="C:cell outer membrane"/>
    <property type="evidence" value="ECO:0007669"/>
    <property type="project" value="UniProtKB-SubCell"/>
</dbReference>
<evidence type="ECO:0000256" key="5">
    <source>
        <dbReference type="ARBA" id="ARBA00038306"/>
    </source>
</evidence>
<evidence type="ECO:0000256" key="6">
    <source>
        <dbReference type="SAM" id="SignalP"/>
    </source>
</evidence>
<proteinExistence type="inferred from homology"/>
<dbReference type="InterPro" id="IPR011250">
    <property type="entry name" value="OMP/PagP_B-barrel"/>
</dbReference>
<sequence>MTFTRITTAGLIAATLLSAPSIAADMRYSAPYPQPAPPYAAVPTWTGPYLGINLGYQFGSSQFGLKPDGFVGGIQGGYNYQIGQFVIGGETDFQFSGAEDTFAPYKFSNPWFGTLRGRVGFAINNILLYGTGGFAYGRGEVEWFGWSQTKTHTGWTAGGGIEVAFTPNWSARAEYLYVDLDNEFYSGLGFNAGIESSILRFGLNYRF</sequence>
<dbReference type="InterPro" id="IPR027385">
    <property type="entry name" value="Beta-barrel_OMP"/>
</dbReference>
<feature type="chain" id="PRO_5041070293" evidence="6">
    <location>
        <begin position="24"/>
        <end position="207"/>
    </location>
</feature>
<dbReference type="AlphaFoldDB" id="A0A327K5J8"/>
<evidence type="ECO:0000313" key="9">
    <source>
        <dbReference type="Proteomes" id="UP000438991"/>
    </source>
</evidence>
<dbReference type="RefSeq" id="WP_111385358.1">
    <property type="nucleotide sequence ID" value="NZ_NPEW01000092.1"/>
</dbReference>
<dbReference type="InterPro" id="IPR051692">
    <property type="entry name" value="OMP-like"/>
</dbReference>
<feature type="domain" description="Outer membrane protein beta-barrel" evidence="7">
    <location>
        <begin position="40"/>
        <end position="207"/>
    </location>
</feature>
<accession>A0A327K5J8</accession>
<reference evidence="8 9" key="1">
    <citation type="submission" date="2019-11" db="EMBL/GenBank/DDBJ databases">
        <title>Whole-genome sequence of Rhodoplanes serenus DSM 18633, type strain.</title>
        <authorList>
            <person name="Kyndt J.A."/>
            <person name="Meyer T.E."/>
        </authorList>
    </citation>
    <scope>NUCLEOTIDE SEQUENCE [LARGE SCALE GENOMIC DNA]</scope>
    <source>
        <strain evidence="8 9">DSM 18633</strain>
    </source>
</reference>